<dbReference type="Gene3D" id="3.30.460.10">
    <property type="entry name" value="Beta Polymerase, domain 2"/>
    <property type="match status" value="1"/>
</dbReference>
<dbReference type="Pfam" id="PF18765">
    <property type="entry name" value="Polbeta"/>
    <property type="match status" value="1"/>
</dbReference>
<protein>
    <submittedName>
        <fullName evidence="2">Nucleotidyltransferase domain-containing protein</fullName>
    </submittedName>
</protein>
<dbReference type="AlphaFoldDB" id="A0A7T7CC84"/>
<proteinExistence type="predicted"/>
<keyword evidence="2" id="KW-0808">Transferase</keyword>
<gene>
    <name evidence="2" type="ORF">HUG15_14240</name>
</gene>
<dbReference type="Proteomes" id="UP000595823">
    <property type="component" value="Chromosome"/>
</dbReference>
<evidence type="ECO:0000259" key="1">
    <source>
        <dbReference type="Pfam" id="PF18765"/>
    </source>
</evidence>
<name>A0A7T7CC84_9BACI</name>
<dbReference type="PANTHER" id="PTHR43852:SF3">
    <property type="entry name" value="NUCLEOTIDYLTRANSFERASE"/>
    <property type="match status" value="1"/>
</dbReference>
<organism evidence="2 3">
    <name type="scientific">Salicibibacter cibarius</name>
    <dbReference type="NCBI Taxonomy" id="2743000"/>
    <lineage>
        <taxon>Bacteria</taxon>
        <taxon>Bacillati</taxon>
        <taxon>Bacillota</taxon>
        <taxon>Bacilli</taxon>
        <taxon>Bacillales</taxon>
        <taxon>Bacillaceae</taxon>
        <taxon>Salicibibacter</taxon>
    </lineage>
</organism>
<dbReference type="RefSeq" id="WP_200123738.1">
    <property type="nucleotide sequence ID" value="NZ_CP054705.1"/>
</dbReference>
<evidence type="ECO:0000313" key="3">
    <source>
        <dbReference type="Proteomes" id="UP000595823"/>
    </source>
</evidence>
<keyword evidence="3" id="KW-1185">Reference proteome</keyword>
<dbReference type="InterPro" id="IPR041633">
    <property type="entry name" value="Polbeta"/>
</dbReference>
<dbReference type="EMBL" id="CP054705">
    <property type="protein sequence ID" value="QQK76609.1"/>
    <property type="molecule type" value="Genomic_DNA"/>
</dbReference>
<feature type="domain" description="Polymerase beta nucleotidyltransferase" evidence="1">
    <location>
        <begin position="19"/>
        <end position="107"/>
    </location>
</feature>
<accession>A0A7T7CC84</accession>
<evidence type="ECO:0000313" key="2">
    <source>
        <dbReference type="EMBL" id="QQK76609.1"/>
    </source>
</evidence>
<reference evidence="2 3" key="1">
    <citation type="submission" date="2020-06" db="EMBL/GenBank/DDBJ databases">
        <title>Genomic analysis of Salicibibacter sp. NKC5-3.</title>
        <authorList>
            <person name="Oh Y.J."/>
        </authorList>
    </citation>
    <scope>NUCLEOTIDE SEQUENCE [LARGE SCALE GENOMIC DNA]</scope>
    <source>
        <strain evidence="2 3">NKC5-3</strain>
    </source>
</reference>
<dbReference type="SUPFAM" id="SSF81301">
    <property type="entry name" value="Nucleotidyltransferase"/>
    <property type="match status" value="1"/>
</dbReference>
<dbReference type="PANTHER" id="PTHR43852">
    <property type="entry name" value="NUCLEOTIDYLTRANSFERASE"/>
    <property type="match status" value="1"/>
</dbReference>
<dbReference type="KEGG" id="scia:HUG15_14240"/>
<dbReference type="InterPro" id="IPR043519">
    <property type="entry name" value="NT_sf"/>
</dbReference>
<dbReference type="CDD" id="cd05403">
    <property type="entry name" value="NT_KNTase_like"/>
    <property type="match status" value="1"/>
</dbReference>
<dbReference type="GO" id="GO:0016740">
    <property type="term" value="F:transferase activity"/>
    <property type="evidence" value="ECO:0007669"/>
    <property type="project" value="UniProtKB-KW"/>
</dbReference>
<dbReference type="InterPro" id="IPR052930">
    <property type="entry name" value="TA_antitoxin_MntA"/>
</dbReference>
<sequence>MARTETEIREIILQYVGELKKEISVERVILYGSYAKGTATDNSDIDIAVESNDFSDHYLKEWQRLYRYVWKSGVDPSLEPRPFHQDIDPLMTEEILKTGKVIYEADTETALSDYSG</sequence>